<protein>
    <submittedName>
        <fullName evidence="4">GNAT family N-acetyltransferase</fullName>
    </submittedName>
</protein>
<dbReference type="GO" id="GO:0016747">
    <property type="term" value="F:acyltransferase activity, transferring groups other than amino-acyl groups"/>
    <property type="evidence" value="ECO:0007669"/>
    <property type="project" value="InterPro"/>
</dbReference>
<dbReference type="KEGG" id="aser:Asera_28530"/>
<feature type="domain" description="N-acetyltransferase" evidence="3">
    <location>
        <begin position="148"/>
        <end position="298"/>
    </location>
</feature>
<dbReference type="OrthoDB" id="3376052at2"/>
<evidence type="ECO:0000313" key="5">
    <source>
        <dbReference type="Proteomes" id="UP000680750"/>
    </source>
</evidence>
<accession>A0A810L1G9</accession>
<organism evidence="4 5">
    <name type="scientific">Actinocatenispora sera</name>
    <dbReference type="NCBI Taxonomy" id="390989"/>
    <lineage>
        <taxon>Bacteria</taxon>
        <taxon>Bacillati</taxon>
        <taxon>Actinomycetota</taxon>
        <taxon>Actinomycetes</taxon>
        <taxon>Micromonosporales</taxon>
        <taxon>Micromonosporaceae</taxon>
        <taxon>Actinocatenispora</taxon>
    </lineage>
</organism>
<evidence type="ECO:0000313" key="4">
    <source>
        <dbReference type="EMBL" id="BCJ28745.1"/>
    </source>
</evidence>
<evidence type="ECO:0000256" key="1">
    <source>
        <dbReference type="ARBA" id="ARBA00022679"/>
    </source>
</evidence>
<dbReference type="Gene3D" id="3.40.630.30">
    <property type="match status" value="1"/>
</dbReference>
<reference evidence="4" key="1">
    <citation type="submission" date="2020-08" db="EMBL/GenBank/DDBJ databases">
        <title>Whole genome shotgun sequence of Actinocatenispora sera NBRC 101916.</title>
        <authorList>
            <person name="Komaki H."/>
            <person name="Tamura T."/>
        </authorList>
    </citation>
    <scope>NUCLEOTIDE SEQUENCE</scope>
    <source>
        <strain evidence="4">NBRC 101916</strain>
    </source>
</reference>
<dbReference type="EMBL" id="AP023354">
    <property type="protein sequence ID" value="BCJ28745.1"/>
    <property type="molecule type" value="Genomic_DNA"/>
</dbReference>
<keyword evidence="5" id="KW-1185">Reference proteome</keyword>
<dbReference type="Proteomes" id="UP000680750">
    <property type="component" value="Chromosome"/>
</dbReference>
<dbReference type="SUPFAM" id="SSF55729">
    <property type="entry name" value="Acyl-CoA N-acyltransferases (Nat)"/>
    <property type="match status" value="2"/>
</dbReference>
<dbReference type="CDD" id="cd04301">
    <property type="entry name" value="NAT_SF"/>
    <property type="match status" value="2"/>
</dbReference>
<feature type="domain" description="N-acetyltransferase" evidence="3">
    <location>
        <begin position="3"/>
        <end position="146"/>
    </location>
</feature>
<dbReference type="InterPro" id="IPR050832">
    <property type="entry name" value="Bact_Acetyltransf"/>
</dbReference>
<dbReference type="PANTHER" id="PTHR43877">
    <property type="entry name" value="AMINOALKYLPHOSPHONATE N-ACETYLTRANSFERASE-RELATED-RELATED"/>
    <property type="match status" value="1"/>
</dbReference>
<name>A0A810L1G9_9ACTN</name>
<proteinExistence type="predicted"/>
<sequence length="303" mass="33422">MATTIRTARTDADYESWRAVRIAVMPYERCPTVAEIRDNGRPGRLIVLAEIDGAVVGSGLAEPSGDGQRASLTAMVHPDFRRRGVGTHLVRVIAAHAVAQGFDTAGAFVDDEGSRLFAERFGFVERNREVEQVRRIGAEPWPKPPTGYEIVSVAERPELWPAAYHQVALPTLPDMDHPTPLQVSLAEWEKDWINDPAAMFVAVAGDEVIGVAGLKLDSDRPERAEVGYTAVRREWRGRSVAATLKRTSMAWAAEHGITEIYTWTQRGNEAMRRLNEHLGFSYGIVSITMRAPLPLTGEASPAR</sequence>
<keyword evidence="2" id="KW-0012">Acyltransferase</keyword>
<gene>
    <name evidence="4" type="ORF">Asera_28530</name>
</gene>
<dbReference type="PROSITE" id="PS51186">
    <property type="entry name" value="GNAT"/>
    <property type="match status" value="2"/>
</dbReference>
<dbReference type="InterPro" id="IPR000182">
    <property type="entry name" value="GNAT_dom"/>
</dbReference>
<keyword evidence="1" id="KW-0808">Transferase</keyword>
<evidence type="ECO:0000259" key="3">
    <source>
        <dbReference type="PROSITE" id="PS51186"/>
    </source>
</evidence>
<dbReference type="InterPro" id="IPR016181">
    <property type="entry name" value="Acyl_CoA_acyltransferase"/>
</dbReference>
<dbReference type="AlphaFoldDB" id="A0A810L1G9"/>
<dbReference type="Pfam" id="PF00583">
    <property type="entry name" value="Acetyltransf_1"/>
    <property type="match status" value="2"/>
</dbReference>
<dbReference type="RefSeq" id="WP_030448564.1">
    <property type="nucleotide sequence ID" value="NZ_AP023354.1"/>
</dbReference>
<evidence type="ECO:0000256" key="2">
    <source>
        <dbReference type="ARBA" id="ARBA00023315"/>
    </source>
</evidence>